<evidence type="ECO:0000256" key="1">
    <source>
        <dbReference type="SAM" id="MobiDB-lite"/>
    </source>
</evidence>
<dbReference type="Proteomes" id="UP001303373">
    <property type="component" value="Chromosome 12"/>
</dbReference>
<organism evidence="2 3">
    <name type="scientific">Acrodontium crateriforme</name>
    <dbReference type="NCBI Taxonomy" id="150365"/>
    <lineage>
        <taxon>Eukaryota</taxon>
        <taxon>Fungi</taxon>
        <taxon>Dikarya</taxon>
        <taxon>Ascomycota</taxon>
        <taxon>Pezizomycotina</taxon>
        <taxon>Dothideomycetes</taxon>
        <taxon>Dothideomycetidae</taxon>
        <taxon>Mycosphaerellales</taxon>
        <taxon>Teratosphaeriaceae</taxon>
        <taxon>Acrodontium</taxon>
    </lineage>
</organism>
<proteinExistence type="predicted"/>
<evidence type="ECO:0000313" key="2">
    <source>
        <dbReference type="EMBL" id="WPH04221.1"/>
    </source>
</evidence>
<feature type="compositionally biased region" description="Low complexity" evidence="1">
    <location>
        <begin position="541"/>
        <end position="551"/>
    </location>
</feature>
<reference evidence="2 3" key="1">
    <citation type="submission" date="2023-11" db="EMBL/GenBank/DDBJ databases">
        <title>An acidophilic fungus is an integral part of prey digestion in a carnivorous sundew plant.</title>
        <authorList>
            <person name="Tsai I.J."/>
        </authorList>
    </citation>
    <scope>NUCLEOTIDE SEQUENCE [LARGE SCALE GENOMIC DNA]</scope>
    <source>
        <strain evidence="2">169a</strain>
    </source>
</reference>
<feature type="region of interest" description="Disordered" evidence="1">
    <location>
        <begin position="588"/>
        <end position="607"/>
    </location>
</feature>
<feature type="region of interest" description="Disordered" evidence="1">
    <location>
        <begin position="441"/>
        <end position="495"/>
    </location>
</feature>
<sequence>MSTYESNSMALSSDCQDLLLGYRVCVQPSKDAVQSSSKVAKTTNIEENDSTSHVKASSSPTSDRNFSSSMRAMNSDQVQHTQMSSSLRKITSDHANAQRSTSSVIAMTSSHATSKPMPSSQRAAATEKSLMSAAGHDGSNDNVIIEAVLSPQTTVIKVTMTQMHTLNRQGAIRLKTMITDSTMVREATIFTTRTGDGKSAQTAVSHTSTKHNESTLLHHTTNLSANHTLIFATATRGNDGSLDAITTDQVKTAMSSSAPTPQETLIMSILEDGTTTQSRIITFTPSADQTSSSQAHFQNVPAHTAEVKSSFDEASGTPTAASTAVHSSSYQEGAKTASSIKLQASSMSRAVDSSSAAKAISSFVSKAMASSAPSKAMSTLAFTVIASSSATVAVSSSASKAFEFSFAPIEMSSSISKFVESSSAPTAQSLSKVSVSSSAAHRDAPSAEFHSAATPPSVHQTSSAIALETSAPSPVAKQASSIQQEAAAPVPTPQADIPHFVQGNLLPRRNVDYSVHGDDINTKQEAGVPEGNSTLKDKTVSSMAPSSSKIAPIPPPAALSEVKTTVSRKMGSGQTHHITSRTMTISSIVASSSGKSSDKETQEKSSISASKLTMSAVMSSLASKLSNNATISSLKAATATMVSPLPSATAVSGTDKYIMYSGDGSENAGWPSMDKWVSFDDMFEANTPKMKVSCSQWGVDDNTDEEVADMKGAIVEISKAAEVDPRFVLAIIMQESTGCVRVITTQYSVSNPGLMQSHAGNGTCNTNSAAVGAVGTDRAAAANTILSPCPQSEIKQMITDGTNGTASGDGLKQVLSKAGGTNASRYYKAARMYNGGSIDDSGDLGKGCCTLCYASDIANRLTGWVMAPQECNLSAKDILRQEKHW</sequence>
<name>A0AAQ3R7B6_9PEZI</name>
<feature type="compositionally biased region" description="Polar residues" evidence="1">
    <location>
        <begin position="32"/>
        <end position="123"/>
    </location>
</feature>
<gene>
    <name evidence="2" type="ORF">R9X50_00711000</name>
</gene>
<dbReference type="AlphaFoldDB" id="A0AAQ3R7B6"/>
<keyword evidence="3" id="KW-1185">Reference proteome</keyword>
<protein>
    <submittedName>
        <fullName evidence="2">Uncharacterized protein</fullName>
    </submittedName>
</protein>
<accession>A0AAQ3R7B6</accession>
<dbReference type="EMBL" id="CP138591">
    <property type="protein sequence ID" value="WPH04221.1"/>
    <property type="molecule type" value="Genomic_DNA"/>
</dbReference>
<dbReference type="Gene3D" id="1.10.530.10">
    <property type="match status" value="1"/>
</dbReference>
<feature type="region of interest" description="Disordered" evidence="1">
    <location>
        <begin position="31"/>
        <end position="138"/>
    </location>
</feature>
<feature type="region of interest" description="Disordered" evidence="1">
    <location>
        <begin position="521"/>
        <end position="555"/>
    </location>
</feature>
<evidence type="ECO:0000313" key="3">
    <source>
        <dbReference type="Proteomes" id="UP001303373"/>
    </source>
</evidence>